<gene>
    <name evidence="1" type="ORF">EV191_102131</name>
</gene>
<sequence>MGMPVVGVPPEVGVHHLDTAIRPPVAGPVPSTGHHAIVPGARAFKTGRANLSNTGPMTSSTTKIAVVVRDDTAVWQRLNMTAFLVSGIAARRATVGEDYQDGSGQRYLPMFAQPVLVYVATIDQLRGVHERATRRELDCAVYTADLFRTSNDVDNRAAVRAVPTDGLDLTGLALYGPRNGVDKACKGLSLHP</sequence>
<reference evidence="1 2" key="1">
    <citation type="submission" date="2019-03" db="EMBL/GenBank/DDBJ databases">
        <title>Genomic Encyclopedia of Type Strains, Phase IV (KMG-IV): sequencing the most valuable type-strain genomes for metagenomic binning, comparative biology and taxonomic classification.</title>
        <authorList>
            <person name="Goeker M."/>
        </authorList>
    </citation>
    <scope>NUCLEOTIDE SEQUENCE [LARGE SCALE GENOMIC DNA]</scope>
    <source>
        <strain evidence="1 2">DSM 45765</strain>
    </source>
</reference>
<evidence type="ECO:0008006" key="3">
    <source>
        <dbReference type="Google" id="ProtNLM"/>
    </source>
</evidence>
<keyword evidence="2" id="KW-1185">Reference proteome</keyword>
<proteinExistence type="predicted"/>
<accession>A0A4R2QXK6</accession>
<dbReference type="AlphaFoldDB" id="A0A4R2QXK6"/>
<evidence type="ECO:0000313" key="1">
    <source>
        <dbReference type="EMBL" id="TCP54922.1"/>
    </source>
</evidence>
<dbReference type="Proteomes" id="UP000294911">
    <property type="component" value="Unassembled WGS sequence"/>
</dbReference>
<evidence type="ECO:0000313" key="2">
    <source>
        <dbReference type="Proteomes" id="UP000294911"/>
    </source>
</evidence>
<organism evidence="1 2">
    <name type="scientific">Tamaricihabitans halophyticus</name>
    <dbReference type="NCBI Taxonomy" id="1262583"/>
    <lineage>
        <taxon>Bacteria</taxon>
        <taxon>Bacillati</taxon>
        <taxon>Actinomycetota</taxon>
        <taxon>Actinomycetes</taxon>
        <taxon>Pseudonocardiales</taxon>
        <taxon>Pseudonocardiaceae</taxon>
        <taxon>Tamaricihabitans</taxon>
    </lineage>
</organism>
<comment type="caution">
    <text evidence="1">The sequence shown here is derived from an EMBL/GenBank/DDBJ whole genome shotgun (WGS) entry which is preliminary data.</text>
</comment>
<dbReference type="InterPro" id="IPR023476">
    <property type="entry name" value="Pep_tRNA_hydro_II_dom_sf"/>
</dbReference>
<dbReference type="Pfam" id="PF09391">
    <property type="entry name" value="DUF2000"/>
    <property type="match status" value="1"/>
</dbReference>
<dbReference type="Gene3D" id="3.40.1490.10">
    <property type="entry name" value="Bit1"/>
    <property type="match status" value="1"/>
</dbReference>
<dbReference type="EMBL" id="SLXQ01000002">
    <property type="protein sequence ID" value="TCP54922.1"/>
    <property type="molecule type" value="Genomic_DNA"/>
</dbReference>
<protein>
    <recommendedName>
        <fullName evidence="3">DUF2000 family protein</fullName>
    </recommendedName>
</protein>
<dbReference type="InterPro" id="IPR018988">
    <property type="entry name" value="DUF2000"/>
</dbReference>
<dbReference type="SUPFAM" id="SSF102462">
    <property type="entry name" value="Peptidyl-tRNA hydrolase II"/>
    <property type="match status" value="1"/>
</dbReference>
<name>A0A4R2QXK6_9PSEU</name>